<dbReference type="Pfam" id="PF00271">
    <property type="entry name" value="Helicase_C"/>
    <property type="match status" value="1"/>
</dbReference>
<dbReference type="Pfam" id="PF00270">
    <property type="entry name" value="DEAD"/>
    <property type="match status" value="1"/>
</dbReference>
<keyword evidence="5 11" id="KW-0378">Hydrolase</keyword>
<dbReference type="HAMAP" id="MF_00983">
    <property type="entry name" value="PriA"/>
    <property type="match status" value="1"/>
</dbReference>
<dbReference type="EC" id="5.6.2.4" evidence="11"/>
<keyword evidence="4 11" id="KW-0547">Nucleotide-binding</keyword>
<keyword evidence="3 11" id="KW-0479">Metal-binding</keyword>
<dbReference type="SMART" id="SM00487">
    <property type="entry name" value="DEXDc"/>
    <property type="match status" value="1"/>
</dbReference>
<evidence type="ECO:0000256" key="5">
    <source>
        <dbReference type="ARBA" id="ARBA00022801"/>
    </source>
</evidence>
<dbReference type="InterPro" id="IPR005259">
    <property type="entry name" value="PriA"/>
</dbReference>
<dbReference type="InterPro" id="IPR042115">
    <property type="entry name" value="PriA_3primeBD_sf"/>
</dbReference>
<proteinExistence type="inferred from homology"/>
<sequence length="745" mass="84377">MFADIIVDVSVKSLDRPFQYLVPEEMVADAVIGASVIIPFGKGNREMKGYIIGLSGTAKYDIHKTKSILRVEKQGVVAESHLLSLAYWIKENFGGTMNDAIKAVMPVRKEVKEKVARHIIPALSRKEMEQKKVYFEQKHNTARARILQGLLEQKDYEKGAPYETFLHRFKATAALLKGLEEKGILKIVSKQIYRDPLSDNRVVTKAKVLNEEQRTIVEQFITDFDAGIRKDYLIHGVTGSGKTEVYMNLIDHVLQKGKQAIVLIPEIALTFQTVQRFYGRFGSKVSIMHSRLSAGERYDQFVRAKRGEIQIMIGPRSALFTPFSNLGLIVIDEEHESSYQSDSPPKYHAREVAVQRAKMLHASVVMGSATPSLEAYYRCQTGEYSLMTLTKRAGNAQMAEVEIADLRAELKARNFSIFSRRLQEEIKVRLQKREQIILFINRRGYAGFVSCRECGEVIQCDSCSVAMKPHEYKGKVSILKCHYCGAQKQMPKVCPACGSKYIGTFGLGTQQVEEMIHKHFPEARVLRMDADTTSGKEGHSRILQQFAQQKADILVGTQMIVKGHDFENVTLVGILAADLSLNTGSYRAAERTFALLAQACGRAGRGKKAGKVILQTYQPDHYSIQCAAAQDYKAFYRQEIAKRQMLQYPPISNILEVLVFSEKEEKAAMLAEVLKSKTISYHDMIVLGPNDAPIAKLRDVYRKILYIRSKDYQMLCNVKDHFEKFMQTSHMYNDCRITFTFNNES</sequence>
<dbReference type="SMART" id="SM00490">
    <property type="entry name" value="HELICc"/>
    <property type="match status" value="1"/>
</dbReference>
<feature type="domain" description="Helicase C-terminal" evidence="13">
    <location>
        <begin position="489"/>
        <end position="666"/>
    </location>
</feature>
<organism evidence="14 15">
    <name type="scientific">Jutongia hominis</name>
    <dbReference type="NCBI Taxonomy" id="2763664"/>
    <lineage>
        <taxon>Bacteria</taxon>
        <taxon>Bacillati</taxon>
        <taxon>Bacillota</taxon>
        <taxon>Clostridia</taxon>
        <taxon>Lachnospirales</taxon>
        <taxon>Lachnospiraceae</taxon>
        <taxon>Jutongia</taxon>
    </lineage>
</organism>
<comment type="caution">
    <text evidence="14">The sequence shown here is derived from an EMBL/GenBank/DDBJ whole genome shotgun (WGS) entry which is preliminary data.</text>
</comment>
<evidence type="ECO:0000259" key="12">
    <source>
        <dbReference type="PROSITE" id="PS51192"/>
    </source>
</evidence>
<feature type="binding site" evidence="11">
    <location>
        <position position="463"/>
    </location>
    <ligand>
        <name>Zn(2+)</name>
        <dbReference type="ChEBI" id="CHEBI:29105"/>
        <label>2</label>
    </ligand>
</feature>
<keyword evidence="15" id="KW-1185">Reference proteome</keyword>
<name>A0ABR7MWR1_9FIRM</name>
<feature type="binding site" evidence="11">
    <location>
        <position position="497"/>
    </location>
    <ligand>
        <name>Zn(2+)</name>
        <dbReference type="ChEBI" id="CHEBI:29105"/>
        <label>1</label>
    </ligand>
</feature>
<evidence type="ECO:0000256" key="1">
    <source>
        <dbReference type="ARBA" id="ARBA00022515"/>
    </source>
</evidence>
<evidence type="ECO:0000313" key="14">
    <source>
        <dbReference type="EMBL" id="MBC8558227.1"/>
    </source>
</evidence>
<evidence type="ECO:0000256" key="7">
    <source>
        <dbReference type="ARBA" id="ARBA00022833"/>
    </source>
</evidence>
<dbReference type="InterPro" id="IPR001650">
    <property type="entry name" value="Helicase_C-like"/>
</dbReference>
<dbReference type="InterPro" id="IPR027417">
    <property type="entry name" value="P-loop_NTPase"/>
</dbReference>
<evidence type="ECO:0000256" key="2">
    <source>
        <dbReference type="ARBA" id="ARBA00022705"/>
    </source>
</evidence>
<dbReference type="Gene3D" id="3.40.1440.60">
    <property type="entry name" value="PriA, 3(prime) DNA-binding domain"/>
    <property type="match status" value="1"/>
</dbReference>
<dbReference type="InterPro" id="IPR041222">
    <property type="entry name" value="PriA_3primeBD"/>
</dbReference>
<evidence type="ECO:0000256" key="8">
    <source>
        <dbReference type="ARBA" id="ARBA00022840"/>
    </source>
</evidence>
<feature type="domain" description="Helicase ATP-binding" evidence="12">
    <location>
        <begin position="223"/>
        <end position="389"/>
    </location>
</feature>
<gene>
    <name evidence="11 14" type="primary">priA</name>
    <name evidence="14" type="ORF">H8700_10995</name>
</gene>
<evidence type="ECO:0000256" key="9">
    <source>
        <dbReference type="ARBA" id="ARBA00023125"/>
    </source>
</evidence>
<dbReference type="InterPro" id="IPR014001">
    <property type="entry name" value="Helicase_ATP-bd"/>
</dbReference>
<keyword evidence="8 11" id="KW-0067">ATP-binding</keyword>
<feature type="binding site" evidence="11">
    <location>
        <position position="484"/>
    </location>
    <ligand>
        <name>Zn(2+)</name>
        <dbReference type="ChEBI" id="CHEBI:29105"/>
        <label>2</label>
    </ligand>
</feature>
<dbReference type="CDD" id="cd18804">
    <property type="entry name" value="SF2_C_priA"/>
    <property type="match status" value="1"/>
</dbReference>
<evidence type="ECO:0000256" key="10">
    <source>
        <dbReference type="ARBA" id="ARBA00023235"/>
    </source>
</evidence>
<dbReference type="PROSITE" id="PS51192">
    <property type="entry name" value="HELICASE_ATP_BIND_1"/>
    <property type="match status" value="1"/>
</dbReference>
<protein>
    <recommendedName>
        <fullName evidence="11">Replication restart protein PriA</fullName>
    </recommendedName>
    <alternativeName>
        <fullName evidence="11">ATP-dependent DNA helicase PriA</fullName>
        <ecNumber evidence="11">5.6.2.4</ecNumber>
    </alternativeName>
    <alternativeName>
        <fullName evidence="11">DNA 3'-5' helicase PriA</fullName>
    </alternativeName>
</protein>
<dbReference type="Gene3D" id="3.40.50.300">
    <property type="entry name" value="P-loop containing nucleotide triphosphate hydrolases"/>
    <property type="match status" value="2"/>
</dbReference>
<keyword evidence="10 11" id="KW-0413">Isomerase</keyword>
<evidence type="ECO:0000256" key="11">
    <source>
        <dbReference type="HAMAP-Rule" id="MF_00983"/>
    </source>
</evidence>
<comment type="subunit">
    <text evidence="11">Component of the replication restart primosome.</text>
</comment>
<evidence type="ECO:0000313" key="15">
    <source>
        <dbReference type="Proteomes" id="UP000637513"/>
    </source>
</evidence>
<comment type="catalytic activity">
    <reaction evidence="11">
        <text>Couples ATP hydrolysis with the unwinding of duplex DNA by translocating in the 3'-5' direction.</text>
        <dbReference type="EC" id="5.6.2.4"/>
    </reaction>
</comment>
<feature type="binding site" evidence="11">
    <location>
        <position position="460"/>
    </location>
    <ligand>
        <name>Zn(2+)</name>
        <dbReference type="ChEBI" id="CHEBI:29105"/>
        <label>2</label>
    </ligand>
</feature>
<dbReference type="Pfam" id="PF18074">
    <property type="entry name" value="PriA_C"/>
    <property type="match status" value="1"/>
</dbReference>
<evidence type="ECO:0000256" key="4">
    <source>
        <dbReference type="ARBA" id="ARBA00022741"/>
    </source>
</evidence>
<dbReference type="PANTHER" id="PTHR30580:SF0">
    <property type="entry name" value="PRIMOSOMAL PROTEIN N"/>
    <property type="match status" value="1"/>
</dbReference>
<feature type="binding site" evidence="11">
    <location>
        <position position="494"/>
    </location>
    <ligand>
        <name>Zn(2+)</name>
        <dbReference type="ChEBI" id="CHEBI:29105"/>
        <label>1</label>
    </ligand>
</feature>
<keyword evidence="9 11" id="KW-0238">DNA-binding</keyword>
<dbReference type="SUPFAM" id="SSF52540">
    <property type="entry name" value="P-loop containing nucleoside triphosphate hydrolases"/>
    <property type="match status" value="1"/>
</dbReference>
<comment type="catalytic activity">
    <reaction evidence="11">
        <text>ATP + H2O = ADP + phosphate + H(+)</text>
        <dbReference type="Rhea" id="RHEA:13065"/>
        <dbReference type="ChEBI" id="CHEBI:15377"/>
        <dbReference type="ChEBI" id="CHEBI:15378"/>
        <dbReference type="ChEBI" id="CHEBI:30616"/>
        <dbReference type="ChEBI" id="CHEBI:43474"/>
        <dbReference type="ChEBI" id="CHEBI:456216"/>
        <dbReference type="EC" id="5.6.2.4"/>
    </reaction>
</comment>
<dbReference type="Proteomes" id="UP000637513">
    <property type="component" value="Unassembled WGS sequence"/>
</dbReference>
<keyword evidence="2 11" id="KW-0235">DNA replication</keyword>
<feature type="binding site" evidence="11">
    <location>
        <position position="481"/>
    </location>
    <ligand>
        <name>Zn(2+)</name>
        <dbReference type="ChEBI" id="CHEBI:29105"/>
        <label>2</label>
    </ligand>
</feature>
<reference evidence="14 15" key="1">
    <citation type="submission" date="2020-08" db="EMBL/GenBank/DDBJ databases">
        <title>Genome public.</title>
        <authorList>
            <person name="Liu C."/>
            <person name="Sun Q."/>
        </authorList>
    </citation>
    <scope>NUCLEOTIDE SEQUENCE [LARGE SCALE GENOMIC DNA]</scope>
    <source>
        <strain evidence="14 15">BX3</strain>
    </source>
</reference>
<feature type="binding site" evidence="11">
    <location>
        <position position="451"/>
    </location>
    <ligand>
        <name>Zn(2+)</name>
        <dbReference type="ChEBI" id="CHEBI:29105"/>
        <label>1</label>
    </ligand>
</feature>
<comment type="similarity">
    <text evidence="11">Belongs to the helicase family. PriA subfamily.</text>
</comment>
<dbReference type="InterPro" id="IPR011545">
    <property type="entry name" value="DEAD/DEAH_box_helicase_dom"/>
</dbReference>
<comment type="function">
    <text evidence="11">Initiates the restart of stalled replication forks, which reloads the replicative helicase on sites other than the origin of replication. Recognizes and binds to abandoned replication forks and remodels them to uncover a helicase loading site. Promotes assembly of the primosome at these replication forks.</text>
</comment>
<comment type="cofactor">
    <cofactor evidence="11">
        <name>Zn(2+)</name>
        <dbReference type="ChEBI" id="CHEBI:29105"/>
    </cofactor>
    <text evidence="11">Binds 2 zinc ions per subunit.</text>
</comment>
<dbReference type="EMBL" id="JACRSW010000035">
    <property type="protein sequence ID" value="MBC8558227.1"/>
    <property type="molecule type" value="Genomic_DNA"/>
</dbReference>
<accession>A0ABR7MWR1</accession>
<dbReference type="InterPro" id="IPR041236">
    <property type="entry name" value="PriA_C"/>
</dbReference>
<keyword evidence="7 11" id="KW-0862">Zinc</keyword>
<dbReference type="Pfam" id="PF17764">
    <property type="entry name" value="PriA_3primeBD"/>
    <property type="match status" value="1"/>
</dbReference>
<dbReference type="PROSITE" id="PS51194">
    <property type="entry name" value="HELICASE_CTER"/>
    <property type="match status" value="1"/>
</dbReference>
<evidence type="ECO:0000256" key="3">
    <source>
        <dbReference type="ARBA" id="ARBA00022723"/>
    </source>
</evidence>
<evidence type="ECO:0000259" key="13">
    <source>
        <dbReference type="PROSITE" id="PS51194"/>
    </source>
</evidence>
<dbReference type="PANTHER" id="PTHR30580">
    <property type="entry name" value="PRIMOSOMAL PROTEIN N"/>
    <property type="match status" value="1"/>
</dbReference>
<feature type="binding site" evidence="11">
    <location>
        <position position="454"/>
    </location>
    <ligand>
        <name>Zn(2+)</name>
        <dbReference type="ChEBI" id="CHEBI:29105"/>
        <label>1</label>
    </ligand>
</feature>
<keyword evidence="6 11" id="KW-0347">Helicase</keyword>
<keyword evidence="1 11" id="KW-0639">Primosome</keyword>
<evidence type="ECO:0000256" key="6">
    <source>
        <dbReference type="ARBA" id="ARBA00022806"/>
    </source>
</evidence>
<dbReference type="NCBIfam" id="TIGR00595">
    <property type="entry name" value="priA"/>
    <property type="match status" value="1"/>
</dbReference>
<dbReference type="CDD" id="cd17929">
    <property type="entry name" value="DEXHc_priA"/>
    <property type="match status" value="1"/>
</dbReference>